<keyword evidence="8 11" id="KW-0472">Membrane</keyword>
<dbReference type="OrthoDB" id="2313614at2"/>
<gene>
    <name evidence="13" type="ORF">EKM59_02855</name>
</gene>
<dbReference type="InterPro" id="IPR022346">
    <property type="entry name" value="T2SS_GspH"/>
</dbReference>
<evidence type="ECO:0000256" key="3">
    <source>
        <dbReference type="ARBA" id="ARBA00022475"/>
    </source>
</evidence>
<evidence type="ECO:0000256" key="10">
    <source>
        <dbReference type="ARBA" id="ARBA00030775"/>
    </source>
</evidence>
<evidence type="ECO:0000256" key="6">
    <source>
        <dbReference type="ARBA" id="ARBA00022692"/>
    </source>
</evidence>
<keyword evidence="4" id="KW-0488">Methylation</keyword>
<dbReference type="RefSeq" id="WP_126953515.1">
    <property type="nucleotide sequence ID" value="NZ_RZGR01000006.1"/>
</dbReference>
<evidence type="ECO:0000256" key="5">
    <source>
        <dbReference type="ARBA" id="ARBA00022519"/>
    </source>
</evidence>
<keyword evidence="14" id="KW-1185">Reference proteome</keyword>
<accession>A0A3S0WSH0</accession>
<keyword evidence="7 11" id="KW-1133">Transmembrane helix</keyword>
<feature type="transmembrane region" description="Helical" evidence="11">
    <location>
        <begin position="25"/>
        <end position="47"/>
    </location>
</feature>
<keyword evidence="3" id="KW-1003">Cell membrane</keyword>
<evidence type="ECO:0000313" key="13">
    <source>
        <dbReference type="EMBL" id="RUQ89715.1"/>
    </source>
</evidence>
<dbReference type="GO" id="GO:0015628">
    <property type="term" value="P:protein secretion by the type II secretion system"/>
    <property type="evidence" value="ECO:0007669"/>
    <property type="project" value="InterPro"/>
</dbReference>
<evidence type="ECO:0000313" key="14">
    <source>
        <dbReference type="Proteomes" id="UP000288012"/>
    </source>
</evidence>
<dbReference type="NCBIfam" id="TIGR02532">
    <property type="entry name" value="IV_pilin_GFxxxE"/>
    <property type="match status" value="1"/>
</dbReference>
<dbReference type="AlphaFoldDB" id="A0A3S0WSH0"/>
<dbReference type="Pfam" id="PF12019">
    <property type="entry name" value="GspH"/>
    <property type="match status" value="1"/>
</dbReference>
<reference evidence="13 14" key="1">
    <citation type="submission" date="2018-12" db="EMBL/GenBank/DDBJ databases">
        <title>Legionella sp,whole genome shotgun sequence.</title>
        <authorList>
            <person name="Wu H."/>
        </authorList>
    </citation>
    <scope>NUCLEOTIDE SEQUENCE [LARGE SCALE GENOMIC DNA]</scope>
    <source>
        <strain evidence="14">km714</strain>
    </source>
</reference>
<dbReference type="GO" id="GO:0015627">
    <property type="term" value="C:type II protein secretion system complex"/>
    <property type="evidence" value="ECO:0007669"/>
    <property type="project" value="InterPro"/>
</dbReference>
<evidence type="ECO:0000256" key="9">
    <source>
        <dbReference type="ARBA" id="ARBA00025772"/>
    </source>
</evidence>
<evidence type="ECO:0000256" key="4">
    <source>
        <dbReference type="ARBA" id="ARBA00022481"/>
    </source>
</evidence>
<comment type="caution">
    <text evidence="13">The sequence shown here is derived from an EMBL/GenBank/DDBJ whole genome shotgun (WGS) entry which is preliminary data.</text>
</comment>
<keyword evidence="5" id="KW-0997">Cell inner membrane</keyword>
<dbReference type="InterPro" id="IPR045584">
    <property type="entry name" value="Pilin-like"/>
</dbReference>
<dbReference type="SUPFAM" id="SSF54523">
    <property type="entry name" value="Pili subunits"/>
    <property type="match status" value="1"/>
</dbReference>
<sequence length="187" mass="19341">MQESYVMIELGQAGLSNIPQKAFTLVEFLTVLAMAAIFIALAVPGYYGLIQNNKVVSVANKLSASLGLARMEAVKRGVRVSVCPAANAAFSACGSNAQWSQGWIVFIDADNNNAIESSNDLVKVAEALPGGTQISTSARIISFDSTGFLTTGSTSLTLRASGCTGNNARVISIATSGRLSVATAACN</sequence>
<evidence type="ECO:0000259" key="12">
    <source>
        <dbReference type="Pfam" id="PF12019"/>
    </source>
</evidence>
<organism evidence="13 14">
    <name type="scientific">Legionella septentrionalis</name>
    <dbReference type="NCBI Taxonomy" id="2498109"/>
    <lineage>
        <taxon>Bacteria</taxon>
        <taxon>Pseudomonadati</taxon>
        <taxon>Pseudomonadota</taxon>
        <taxon>Gammaproteobacteria</taxon>
        <taxon>Legionellales</taxon>
        <taxon>Legionellaceae</taxon>
        <taxon>Legionella</taxon>
    </lineage>
</organism>
<dbReference type="Proteomes" id="UP000288012">
    <property type="component" value="Unassembled WGS sequence"/>
</dbReference>
<feature type="domain" description="General secretion pathway GspH" evidence="12">
    <location>
        <begin position="59"/>
        <end position="177"/>
    </location>
</feature>
<proteinExistence type="inferred from homology"/>
<evidence type="ECO:0000256" key="11">
    <source>
        <dbReference type="SAM" id="Phobius"/>
    </source>
</evidence>
<evidence type="ECO:0000256" key="1">
    <source>
        <dbReference type="ARBA" id="ARBA00004377"/>
    </source>
</evidence>
<keyword evidence="6 11" id="KW-0812">Transmembrane</keyword>
<protein>
    <recommendedName>
        <fullName evidence="2">Type II secretion system protein H</fullName>
    </recommendedName>
    <alternativeName>
        <fullName evidence="10">General secretion pathway protein H</fullName>
    </alternativeName>
</protein>
<dbReference type="Gene3D" id="3.55.40.10">
    <property type="entry name" value="minor pseudopilin epsh domain"/>
    <property type="match status" value="1"/>
</dbReference>
<evidence type="ECO:0000256" key="8">
    <source>
        <dbReference type="ARBA" id="ARBA00023136"/>
    </source>
</evidence>
<name>A0A3S0WSH0_9GAMM</name>
<dbReference type="GO" id="GO:0005886">
    <property type="term" value="C:plasma membrane"/>
    <property type="evidence" value="ECO:0007669"/>
    <property type="project" value="UniProtKB-SubCell"/>
</dbReference>
<dbReference type="EMBL" id="RZGR01000006">
    <property type="protein sequence ID" value="RUQ89715.1"/>
    <property type="molecule type" value="Genomic_DNA"/>
</dbReference>
<comment type="subcellular location">
    <subcellularLocation>
        <location evidence="1">Cell inner membrane</location>
        <topology evidence="1">Single-pass membrane protein</topology>
    </subcellularLocation>
</comment>
<dbReference type="InterPro" id="IPR012902">
    <property type="entry name" value="N_methyl_site"/>
</dbReference>
<comment type="similarity">
    <text evidence="9">Belongs to the GSP H family.</text>
</comment>
<evidence type="ECO:0000256" key="7">
    <source>
        <dbReference type="ARBA" id="ARBA00022989"/>
    </source>
</evidence>
<evidence type="ECO:0000256" key="2">
    <source>
        <dbReference type="ARBA" id="ARBA00021549"/>
    </source>
</evidence>